<accession>A0A9Q5HSW7</accession>
<dbReference type="EMBL" id="LNZH02000210">
    <property type="protein sequence ID" value="OCB85344.1"/>
    <property type="molecule type" value="Genomic_DNA"/>
</dbReference>
<sequence length="119" mass="14031">MKTFSCSYRRKAFSRANASRCNAELLCYDGDLPAPYWYNENKDKFKPIFKLEADLSSLWDTLDRGTSLFEVILNPTFRPYKYLVFDIELKFGTTEVEARIKWEENGIVKYGPAKIHWLE</sequence>
<evidence type="ECO:0000313" key="1">
    <source>
        <dbReference type="EMBL" id="OCB85344.1"/>
    </source>
</evidence>
<dbReference type="OrthoDB" id="2963168at2759"/>
<gene>
    <name evidence="1" type="ORF">A7U60_g7651</name>
</gene>
<dbReference type="Proteomes" id="UP000757232">
    <property type="component" value="Unassembled WGS sequence"/>
</dbReference>
<name>A0A9Q5HSW7_SANBA</name>
<reference evidence="1" key="1">
    <citation type="submission" date="2016-06" db="EMBL/GenBank/DDBJ databases">
        <title>Draft Genome sequence of the fungus Inonotus baumii.</title>
        <authorList>
            <person name="Zhu H."/>
            <person name="Lin W."/>
        </authorList>
    </citation>
    <scope>NUCLEOTIDE SEQUENCE</scope>
    <source>
        <strain evidence="1">821</strain>
    </source>
</reference>
<protein>
    <submittedName>
        <fullName evidence="1">Uncharacterized protein</fullName>
    </submittedName>
</protein>
<comment type="caution">
    <text evidence="1">The sequence shown here is derived from an EMBL/GenBank/DDBJ whole genome shotgun (WGS) entry which is preliminary data.</text>
</comment>
<proteinExistence type="predicted"/>
<keyword evidence="2" id="KW-1185">Reference proteome</keyword>
<dbReference type="AlphaFoldDB" id="A0A9Q5HSW7"/>
<evidence type="ECO:0000313" key="2">
    <source>
        <dbReference type="Proteomes" id="UP000757232"/>
    </source>
</evidence>
<organism evidence="1 2">
    <name type="scientific">Sanghuangporus baumii</name>
    <name type="common">Phellinus baumii</name>
    <dbReference type="NCBI Taxonomy" id="108892"/>
    <lineage>
        <taxon>Eukaryota</taxon>
        <taxon>Fungi</taxon>
        <taxon>Dikarya</taxon>
        <taxon>Basidiomycota</taxon>
        <taxon>Agaricomycotina</taxon>
        <taxon>Agaricomycetes</taxon>
        <taxon>Hymenochaetales</taxon>
        <taxon>Hymenochaetaceae</taxon>
        <taxon>Sanghuangporus</taxon>
    </lineage>
</organism>